<dbReference type="InterPro" id="IPR003265">
    <property type="entry name" value="HhH-GPD_domain"/>
</dbReference>
<dbReference type="PANTHER" id="PTHR43003">
    <property type="entry name" value="DNA-3-METHYLADENINE GLYCOSYLASE"/>
    <property type="match status" value="1"/>
</dbReference>
<feature type="domain" description="HhH-GPD" evidence="5">
    <location>
        <begin position="41"/>
        <end position="198"/>
    </location>
</feature>
<dbReference type="SMART" id="SM00478">
    <property type="entry name" value="ENDO3c"/>
    <property type="match status" value="1"/>
</dbReference>
<protein>
    <recommendedName>
        <fullName evidence="5">HhH-GPD domain-containing protein</fullName>
    </recommendedName>
</protein>
<evidence type="ECO:0000256" key="2">
    <source>
        <dbReference type="ARBA" id="ARBA00022763"/>
    </source>
</evidence>
<keyword evidence="3" id="KW-0234">DNA repair</keyword>
<dbReference type="AlphaFoldDB" id="A0AAW1R8R4"/>
<dbReference type="Gene3D" id="1.10.1670.40">
    <property type="match status" value="1"/>
</dbReference>
<keyword evidence="7" id="KW-1185">Reference proteome</keyword>
<dbReference type="GO" id="GO:0005634">
    <property type="term" value="C:nucleus"/>
    <property type="evidence" value="ECO:0007669"/>
    <property type="project" value="TreeGrafter"/>
</dbReference>
<dbReference type="Proteomes" id="UP001489004">
    <property type="component" value="Unassembled WGS sequence"/>
</dbReference>
<comment type="caution">
    <text evidence="6">The sequence shown here is derived from an EMBL/GenBank/DDBJ whole genome shotgun (WGS) entry which is preliminary data.</text>
</comment>
<evidence type="ECO:0000313" key="7">
    <source>
        <dbReference type="Proteomes" id="UP001489004"/>
    </source>
</evidence>
<dbReference type="GO" id="GO:0006307">
    <property type="term" value="P:DNA alkylation repair"/>
    <property type="evidence" value="ECO:0007669"/>
    <property type="project" value="TreeGrafter"/>
</dbReference>
<dbReference type="InterPro" id="IPR051912">
    <property type="entry name" value="Alkylbase_DNA_Glycosylase/TA"/>
</dbReference>
<organism evidence="6 7">
    <name type="scientific">[Myrmecia] bisecta</name>
    <dbReference type="NCBI Taxonomy" id="41462"/>
    <lineage>
        <taxon>Eukaryota</taxon>
        <taxon>Viridiplantae</taxon>
        <taxon>Chlorophyta</taxon>
        <taxon>core chlorophytes</taxon>
        <taxon>Trebouxiophyceae</taxon>
        <taxon>Trebouxiales</taxon>
        <taxon>Trebouxiaceae</taxon>
        <taxon>Myrmecia</taxon>
    </lineage>
</organism>
<dbReference type="Gene3D" id="1.10.340.30">
    <property type="entry name" value="Hypothetical protein, domain 2"/>
    <property type="match status" value="1"/>
</dbReference>
<keyword evidence="2" id="KW-0227">DNA damage</keyword>
<evidence type="ECO:0000259" key="5">
    <source>
        <dbReference type="SMART" id="SM00478"/>
    </source>
</evidence>
<dbReference type="PANTHER" id="PTHR43003:SF5">
    <property type="entry name" value="DNA-3-METHYLADENINE GLYCOSYLASE"/>
    <property type="match status" value="1"/>
</dbReference>
<dbReference type="GO" id="GO:0006285">
    <property type="term" value="P:base-excision repair, AP site formation"/>
    <property type="evidence" value="ECO:0007669"/>
    <property type="project" value="TreeGrafter"/>
</dbReference>
<evidence type="ECO:0000256" key="4">
    <source>
        <dbReference type="SAM" id="MobiDB-lite"/>
    </source>
</evidence>
<evidence type="ECO:0000256" key="3">
    <source>
        <dbReference type="ARBA" id="ARBA00023204"/>
    </source>
</evidence>
<evidence type="ECO:0000256" key="1">
    <source>
        <dbReference type="ARBA" id="ARBA00010817"/>
    </source>
</evidence>
<dbReference type="GO" id="GO:0008725">
    <property type="term" value="F:DNA-3-methyladenine glycosylase activity"/>
    <property type="evidence" value="ECO:0007669"/>
    <property type="project" value="TreeGrafter"/>
</dbReference>
<dbReference type="EMBL" id="JALJOR010000001">
    <property type="protein sequence ID" value="KAK9830022.1"/>
    <property type="molecule type" value="Genomic_DNA"/>
</dbReference>
<evidence type="ECO:0000313" key="6">
    <source>
        <dbReference type="EMBL" id="KAK9830022.1"/>
    </source>
</evidence>
<dbReference type="GO" id="GO:0043916">
    <property type="term" value="F:DNA-7-methylguanine glycosylase activity"/>
    <property type="evidence" value="ECO:0007669"/>
    <property type="project" value="TreeGrafter"/>
</dbReference>
<dbReference type="FunFam" id="1.10.340.30:FF:000004">
    <property type="entry name" value="DNA-3-methyladenine glycosylase II"/>
    <property type="match status" value="1"/>
</dbReference>
<gene>
    <name evidence="6" type="ORF">WJX72_009248</name>
</gene>
<name>A0AAW1R8R4_9CHLO</name>
<accession>A0AAW1R8R4</accession>
<dbReference type="CDD" id="cd00056">
    <property type="entry name" value="ENDO3c"/>
    <property type="match status" value="1"/>
</dbReference>
<dbReference type="GO" id="GO:0032993">
    <property type="term" value="C:protein-DNA complex"/>
    <property type="evidence" value="ECO:0007669"/>
    <property type="project" value="TreeGrafter"/>
</dbReference>
<sequence length="222" mass="23964">MQHLIAADPVLAPVIQEHGLASVLIGKDCVNVFDSLTRSILSQQLATGAAAAITARFKTACKCEPGGKVTPAAVQSVSVAEMRACGLSGRKAEYVLDLARHFAEGLLSDEAIAGMDDEALVRELVKVKGIGRWSVDMFAMFHLGRPDVLPVGDLGVRKGMQTLYRLKALPEAAEMERLTDAWRPYRSLGSYYMWRVPTQRASSTPGKKKRAAKAAVPTVLAE</sequence>
<dbReference type="Pfam" id="PF00730">
    <property type="entry name" value="HhH-GPD"/>
    <property type="match status" value="1"/>
</dbReference>
<reference evidence="6 7" key="1">
    <citation type="journal article" date="2024" name="Nat. Commun.">
        <title>Phylogenomics reveals the evolutionary origins of lichenization in chlorophyte algae.</title>
        <authorList>
            <person name="Puginier C."/>
            <person name="Libourel C."/>
            <person name="Otte J."/>
            <person name="Skaloud P."/>
            <person name="Haon M."/>
            <person name="Grisel S."/>
            <person name="Petersen M."/>
            <person name="Berrin J.G."/>
            <person name="Delaux P.M."/>
            <person name="Dal Grande F."/>
            <person name="Keller J."/>
        </authorList>
    </citation>
    <scope>NUCLEOTIDE SEQUENCE [LARGE SCALE GENOMIC DNA]</scope>
    <source>
        <strain evidence="6 7">SAG 2043</strain>
    </source>
</reference>
<feature type="region of interest" description="Disordered" evidence="4">
    <location>
        <begin position="201"/>
        <end position="222"/>
    </location>
</feature>
<proteinExistence type="inferred from homology"/>
<dbReference type="GO" id="GO:0032131">
    <property type="term" value="F:alkylated DNA binding"/>
    <property type="evidence" value="ECO:0007669"/>
    <property type="project" value="TreeGrafter"/>
</dbReference>
<dbReference type="SUPFAM" id="SSF48150">
    <property type="entry name" value="DNA-glycosylase"/>
    <property type="match status" value="1"/>
</dbReference>
<comment type="similarity">
    <text evidence="1">Belongs to the alkylbase DNA glycosidase AlkA family.</text>
</comment>
<dbReference type="InterPro" id="IPR011257">
    <property type="entry name" value="DNA_glycosylase"/>
</dbReference>